<dbReference type="STRING" id="93759.A0A1R3GNC4"/>
<proteinExistence type="predicted"/>
<name>A0A1R3GNC4_9ROSI</name>
<organism evidence="1 2">
    <name type="scientific">Corchorus olitorius</name>
    <dbReference type="NCBI Taxonomy" id="93759"/>
    <lineage>
        <taxon>Eukaryota</taxon>
        <taxon>Viridiplantae</taxon>
        <taxon>Streptophyta</taxon>
        <taxon>Embryophyta</taxon>
        <taxon>Tracheophyta</taxon>
        <taxon>Spermatophyta</taxon>
        <taxon>Magnoliopsida</taxon>
        <taxon>eudicotyledons</taxon>
        <taxon>Gunneridae</taxon>
        <taxon>Pentapetalae</taxon>
        <taxon>rosids</taxon>
        <taxon>malvids</taxon>
        <taxon>Malvales</taxon>
        <taxon>Malvaceae</taxon>
        <taxon>Grewioideae</taxon>
        <taxon>Apeibeae</taxon>
        <taxon>Corchorus</taxon>
    </lineage>
</organism>
<dbReference type="Proteomes" id="UP000187203">
    <property type="component" value="Unassembled WGS sequence"/>
</dbReference>
<dbReference type="AlphaFoldDB" id="A0A1R3GNC4"/>
<evidence type="ECO:0000313" key="1">
    <source>
        <dbReference type="EMBL" id="OMO59537.1"/>
    </source>
</evidence>
<accession>A0A1R3GNC4</accession>
<dbReference type="PANTHER" id="PTHR31900:SF30">
    <property type="entry name" value="SUPERFAMILY PROTEIN, PUTATIVE-RELATED"/>
    <property type="match status" value="1"/>
</dbReference>
<comment type="caution">
    <text evidence="1">The sequence shown here is derived from an EMBL/GenBank/DDBJ whole genome shotgun (WGS) entry which is preliminary data.</text>
</comment>
<dbReference type="PANTHER" id="PTHR31900">
    <property type="entry name" value="F-BOX/RNI SUPERFAMILY PROTEIN-RELATED"/>
    <property type="match status" value="1"/>
</dbReference>
<evidence type="ECO:0000313" key="2">
    <source>
        <dbReference type="Proteomes" id="UP000187203"/>
    </source>
</evidence>
<protein>
    <submittedName>
        <fullName evidence="1">F-box protein</fullName>
    </submittedName>
</protein>
<sequence>MENGLLKVAVVELQVLKKYFSWLVDTAESLEIAGSIFLVDLVDVSSIAVSSVFFTRSFKCSRERYQTLKAHFMKLSHGKIFIPCTWCILDAVKTVLIRRFGKLWTSVSRLSFDQCSYHDCTDIVYSDGVEYDERFLDFVHNVLILHENPTIDQSILKLDYNLWRSSDEGPNDYVDREMRIITDKVNSWIHFAMRKGVELLHLDFKGCGELEPSAYILPDVVMNCQYLTQLKLVACEIIPTGQ</sequence>
<dbReference type="OrthoDB" id="1255624at2759"/>
<gene>
    <name evidence="1" type="ORF">COLO4_34177</name>
</gene>
<dbReference type="InterPro" id="IPR050232">
    <property type="entry name" value="FBL13/AtMIF1-like"/>
</dbReference>
<reference evidence="2" key="1">
    <citation type="submission" date="2013-09" db="EMBL/GenBank/DDBJ databases">
        <title>Corchorus olitorius genome sequencing.</title>
        <authorList>
            <person name="Alam M."/>
            <person name="Haque M.S."/>
            <person name="Islam M.S."/>
            <person name="Emdad E.M."/>
            <person name="Islam M.M."/>
            <person name="Ahmed B."/>
            <person name="Halim A."/>
            <person name="Hossen Q.M.M."/>
            <person name="Hossain M.Z."/>
            <person name="Ahmed R."/>
            <person name="Khan M.M."/>
            <person name="Islam R."/>
            <person name="Rashid M.M."/>
            <person name="Khan S.A."/>
            <person name="Rahman M.S."/>
            <person name="Alam M."/>
            <person name="Yahiya A.S."/>
            <person name="Khan M.S."/>
            <person name="Azam M.S."/>
            <person name="Haque T."/>
            <person name="Lashkar M.Z.H."/>
            <person name="Akhand A.I."/>
            <person name="Morshed G."/>
            <person name="Roy S."/>
            <person name="Uddin K.S."/>
            <person name="Rabeya T."/>
            <person name="Hossain A.S."/>
            <person name="Chowdhury A."/>
            <person name="Snigdha A.R."/>
            <person name="Mortoza M.S."/>
            <person name="Matin S.A."/>
            <person name="Hoque S.M.E."/>
            <person name="Islam M.K."/>
            <person name="Roy D.K."/>
            <person name="Haider R."/>
            <person name="Moosa M.M."/>
            <person name="Elias S.M."/>
            <person name="Hasan A.M."/>
            <person name="Jahan S."/>
            <person name="Shafiuddin M."/>
            <person name="Mahmood N."/>
            <person name="Shommy N.S."/>
        </authorList>
    </citation>
    <scope>NUCLEOTIDE SEQUENCE [LARGE SCALE GENOMIC DNA]</scope>
    <source>
        <strain evidence="2">cv. O-4</strain>
    </source>
</reference>
<dbReference type="EMBL" id="AWUE01022105">
    <property type="protein sequence ID" value="OMO59537.1"/>
    <property type="molecule type" value="Genomic_DNA"/>
</dbReference>
<keyword evidence="2" id="KW-1185">Reference proteome</keyword>